<protein>
    <submittedName>
        <fullName evidence="1">Uncharacterized protein</fullName>
    </submittedName>
</protein>
<organism evidence="1 2">
    <name type="scientific">Alteromonas alba</name>
    <dbReference type="NCBI Taxonomy" id="2079529"/>
    <lineage>
        <taxon>Bacteria</taxon>
        <taxon>Pseudomonadati</taxon>
        <taxon>Pseudomonadota</taxon>
        <taxon>Gammaproteobacteria</taxon>
        <taxon>Alteromonadales</taxon>
        <taxon>Alteromonadaceae</taxon>
        <taxon>Alteromonas/Salinimonas group</taxon>
        <taxon>Alteromonas</taxon>
    </lineage>
</organism>
<dbReference type="AlphaFoldDB" id="A0A2S9VAN0"/>
<dbReference type="InterPro" id="IPR016035">
    <property type="entry name" value="Acyl_Trfase/lysoPLipase"/>
</dbReference>
<evidence type="ECO:0000313" key="2">
    <source>
        <dbReference type="Proteomes" id="UP000238949"/>
    </source>
</evidence>
<accession>A0A2S9VAN0</accession>
<dbReference type="SUPFAM" id="SSF52151">
    <property type="entry name" value="FabD/lysophospholipase-like"/>
    <property type="match status" value="1"/>
</dbReference>
<dbReference type="OrthoDB" id="8586159at2"/>
<dbReference type="EMBL" id="PVNP01000112">
    <property type="protein sequence ID" value="PRO73484.1"/>
    <property type="molecule type" value="Genomic_DNA"/>
</dbReference>
<gene>
    <name evidence="1" type="ORF">C6Y40_11250</name>
</gene>
<reference evidence="2" key="1">
    <citation type="journal article" date="2020" name="Int. J. Syst. Evol. Microbiol.">
        <title>Alteromonas alba sp. nov., a marine bacterium isolated from the seawater of the West Pacific Ocean.</title>
        <authorList>
            <person name="Sun C."/>
            <person name="Wu Y.-H."/>
            <person name="Xamxidin M."/>
            <person name="Cheng H."/>
            <person name="Xu X.-W."/>
        </authorList>
    </citation>
    <scope>NUCLEOTIDE SEQUENCE [LARGE SCALE GENOMIC DNA]</scope>
    <source>
        <strain evidence="2">190</strain>
    </source>
</reference>
<dbReference type="Proteomes" id="UP000238949">
    <property type="component" value="Unassembled WGS sequence"/>
</dbReference>
<name>A0A2S9VAN0_9ALTE</name>
<proteinExistence type="predicted"/>
<keyword evidence="2" id="KW-1185">Reference proteome</keyword>
<dbReference type="RefSeq" id="WP_105934671.1">
    <property type="nucleotide sequence ID" value="NZ_PVNP01000112.1"/>
</dbReference>
<comment type="caution">
    <text evidence="1">The sequence shown here is derived from an EMBL/GenBank/DDBJ whole genome shotgun (WGS) entry which is preliminary data.</text>
</comment>
<evidence type="ECO:0000313" key="1">
    <source>
        <dbReference type="EMBL" id="PRO73484.1"/>
    </source>
</evidence>
<sequence>MPLSIYAGPAALARIREHGLTPALFSYVLGASGGPKWFVLAGIDRILFPAFFAESSQPVNVIGSSAGAFRSACFVQRDPVGAINRLAENYSQTVYSPKPGPGEITHKARELIDYVMGRNGVMEVLTNRRFKLHVIAARCHGLMQHYGRYRQMLGLGVSAAANTMNRRLLKKLYTRSVFSAPDSELQINDPYQLNTEFIELGFNNVKDALLASGSIPLVIDGVERMVAAPEGMYRDGGIIDYHFDLSFGPQDGLVLYPHFYPRAIPGWFDKALKRRIPHASSFDNVVMLVPSDEFVASLPYGKIPDRKDFEKFDASTRIKYWQKVISESDRLGECFADIYRKGSIMDVIQPLPFLCRAS</sequence>